<gene>
    <name evidence="1" type="ORF">SAMN05216474_0089</name>
</gene>
<keyword evidence="2" id="KW-1185">Reference proteome</keyword>
<dbReference type="EMBL" id="FPAS01000001">
    <property type="protein sequence ID" value="SFT35885.1"/>
    <property type="molecule type" value="Genomic_DNA"/>
</dbReference>
<dbReference type="AlphaFoldDB" id="A0A1I6XC44"/>
<evidence type="ECO:0000313" key="1">
    <source>
        <dbReference type="EMBL" id="SFT35885.1"/>
    </source>
</evidence>
<name>A0A1I6XC44_9FLAO</name>
<dbReference type="Gene3D" id="1.25.40.20">
    <property type="entry name" value="Ankyrin repeat-containing domain"/>
    <property type="match status" value="1"/>
</dbReference>
<reference evidence="1 2" key="1">
    <citation type="submission" date="2016-10" db="EMBL/GenBank/DDBJ databases">
        <authorList>
            <person name="de Groot N.N."/>
        </authorList>
    </citation>
    <scope>NUCLEOTIDE SEQUENCE [LARGE SCALE GENOMIC DNA]</scope>
    <source>
        <strain evidence="1 2">CGMCC 1.7005</strain>
    </source>
</reference>
<dbReference type="Proteomes" id="UP000236454">
    <property type="component" value="Unassembled WGS sequence"/>
</dbReference>
<evidence type="ECO:0000313" key="2">
    <source>
        <dbReference type="Proteomes" id="UP000236454"/>
    </source>
</evidence>
<accession>A0A1I6XC44</accession>
<protein>
    <recommendedName>
        <fullName evidence="3">Ankyrin repeat-containing protein</fullName>
    </recommendedName>
</protein>
<dbReference type="InterPro" id="IPR036770">
    <property type="entry name" value="Ankyrin_rpt-contain_sf"/>
</dbReference>
<sequence>MSFKKFIDFCTEGNLLEAKKLNITPTDKVISDALKNASYNGHLEVVKYLMEFNYNYTGIGQALINARAKKHFDIVKFLEKMKGFIS</sequence>
<proteinExistence type="predicted"/>
<organism evidence="1 2">
    <name type="scientific">Lishizhenia tianjinensis</name>
    <dbReference type="NCBI Taxonomy" id="477690"/>
    <lineage>
        <taxon>Bacteria</taxon>
        <taxon>Pseudomonadati</taxon>
        <taxon>Bacteroidota</taxon>
        <taxon>Flavobacteriia</taxon>
        <taxon>Flavobacteriales</taxon>
        <taxon>Crocinitomicaceae</taxon>
        <taxon>Lishizhenia</taxon>
    </lineage>
</organism>
<dbReference type="SUPFAM" id="SSF48403">
    <property type="entry name" value="Ankyrin repeat"/>
    <property type="match status" value="1"/>
</dbReference>
<evidence type="ECO:0008006" key="3">
    <source>
        <dbReference type="Google" id="ProtNLM"/>
    </source>
</evidence>